<dbReference type="PROSITE" id="PS50222">
    <property type="entry name" value="EF_HAND_2"/>
    <property type="match status" value="1"/>
</dbReference>
<keyword evidence="6" id="KW-0967">Endosome</keyword>
<dbReference type="Gene3D" id="1.10.268.20">
    <property type="match status" value="2"/>
</dbReference>
<dbReference type="InterPro" id="IPR000261">
    <property type="entry name" value="EH_dom"/>
</dbReference>
<dbReference type="Gene3D" id="1.10.238.10">
    <property type="entry name" value="EF-hand"/>
    <property type="match status" value="1"/>
</dbReference>
<feature type="domain" description="EF-hand" evidence="10">
    <location>
        <begin position="48"/>
        <end position="83"/>
    </location>
</feature>
<protein>
    <recommendedName>
        <fullName evidence="13">EH domain-containing protein 1-like</fullName>
    </recommendedName>
</protein>
<dbReference type="GO" id="GO:0005525">
    <property type="term" value="F:GTP binding"/>
    <property type="evidence" value="ECO:0007669"/>
    <property type="project" value="InterPro"/>
</dbReference>
<dbReference type="Pfam" id="PF00350">
    <property type="entry name" value="Dynamin_N"/>
    <property type="match status" value="1"/>
</dbReference>
<dbReference type="InterPro" id="IPR040990">
    <property type="entry name" value="DUF5600"/>
</dbReference>
<dbReference type="Pfam" id="PF12763">
    <property type="entry name" value="EH"/>
    <property type="match status" value="1"/>
</dbReference>
<dbReference type="SMART" id="SM00027">
    <property type="entry name" value="EH"/>
    <property type="match status" value="1"/>
</dbReference>
<dbReference type="InterPro" id="IPR045063">
    <property type="entry name" value="Dynamin_N"/>
</dbReference>
<dbReference type="PROSITE" id="PS50031">
    <property type="entry name" value="EH"/>
    <property type="match status" value="1"/>
</dbReference>
<keyword evidence="4" id="KW-0479">Metal-binding</keyword>
<dbReference type="AlphaFoldDB" id="A0A2N9IGB4"/>
<dbReference type="GO" id="GO:0010008">
    <property type="term" value="C:endosome membrane"/>
    <property type="evidence" value="ECO:0007669"/>
    <property type="project" value="UniProtKB-SubCell"/>
</dbReference>
<dbReference type="InterPro" id="IPR030381">
    <property type="entry name" value="G_DYNAMIN_dom"/>
</dbReference>
<evidence type="ECO:0000259" key="9">
    <source>
        <dbReference type="PROSITE" id="PS50031"/>
    </source>
</evidence>
<evidence type="ECO:0000256" key="2">
    <source>
        <dbReference type="ARBA" id="ARBA00004481"/>
    </source>
</evidence>
<dbReference type="GO" id="GO:0005509">
    <property type="term" value="F:calcium ion binding"/>
    <property type="evidence" value="ECO:0007669"/>
    <property type="project" value="InterPro"/>
</dbReference>
<evidence type="ECO:0008006" key="13">
    <source>
        <dbReference type="Google" id="ProtNLM"/>
    </source>
</evidence>
<dbReference type="SUPFAM" id="SSF52540">
    <property type="entry name" value="P-loop containing nucleoside triphosphate hydrolases"/>
    <property type="match status" value="1"/>
</dbReference>
<dbReference type="GO" id="GO:0005886">
    <property type="term" value="C:plasma membrane"/>
    <property type="evidence" value="ECO:0007669"/>
    <property type="project" value="UniProtKB-SubCell"/>
</dbReference>
<dbReference type="PROSITE" id="PS51718">
    <property type="entry name" value="G_DYNAMIN_2"/>
    <property type="match status" value="1"/>
</dbReference>
<dbReference type="CDD" id="cd00052">
    <property type="entry name" value="EH"/>
    <property type="match status" value="1"/>
</dbReference>
<keyword evidence="5" id="KW-0547">Nucleotide-binding</keyword>
<gene>
    <name evidence="12" type="ORF">FSB_LOCUS52709</name>
</gene>
<sequence length="570" mass="64248">MEIASIPISSCSKEHQQIYQEWFHYADSDSDGRITGNDATKFFALSNLSRQDLKQVWAIADSKRQGYLGFKEFIASMQLVSLAQAGHAVTQDLLNSGVDLNNLKPPVMEGLDALIAKKKRKDKTSELETNGSYQLESSPSANWFSSKSSKKVPLSSVTSIVDGLKRLYIQKLKPLEVTYRFNDFVSPLLANSDFDAKPMVMLLGQYSTGKTTFIKHLLKTSYPGKLYSEHTLDQSRQLTDLLLSCSHLAKSYLNRCSLAKFAPIQSGPDDRSIPGNTIAVQADMPFSGLTTFGTAFLSKFECSQMPHPLLEHITFVDTPGVLSGEKQRTQRAYDFTGVTSWFAAKCDLILLLFDPHKLDVSDEFKRVISSLRGHDDKIRVVLNKADQIDTQQLMRVYGALMWSLGKVLNTPEVMRVYIGSFNDKPVNEAATGPIGKELFEKEQEDLLADLKDIPKKACDRRINEFVKRARAAKIHAYIISHLKKEMPAMIGKAKTQQKLIDNLSDEFGKVQREFHLPPGDFPNVEQFRETLSGYNIDKFEKLKPKMIQAVDDMLGYDIPDLLKNFRNPYD</sequence>
<evidence type="ECO:0000256" key="1">
    <source>
        <dbReference type="ARBA" id="ARBA00004413"/>
    </source>
</evidence>
<reference evidence="12" key="1">
    <citation type="submission" date="2018-02" db="EMBL/GenBank/DDBJ databases">
        <authorList>
            <person name="Cohen D.B."/>
            <person name="Kent A.D."/>
        </authorList>
    </citation>
    <scope>NUCLEOTIDE SEQUENCE</scope>
</reference>
<dbReference type="InterPro" id="IPR031692">
    <property type="entry name" value="EHD_N"/>
</dbReference>
<proteinExistence type="predicted"/>
<evidence type="ECO:0000313" key="12">
    <source>
        <dbReference type="EMBL" id="SPD24827.1"/>
    </source>
</evidence>
<accession>A0A2N9IGB4</accession>
<dbReference type="InterPro" id="IPR027417">
    <property type="entry name" value="P-loop_NTPase"/>
</dbReference>
<evidence type="ECO:0000256" key="4">
    <source>
        <dbReference type="ARBA" id="ARBA00022723"/>
    </source>
</evidence>
<evidence type="ECO:0000256" key="7">
    <source>
        <dbReference type="ARBA" id="ARBA00022837"/>
    </source>
</evidence>
<evidence type="ECO:0000256" key="5">
    <source>
        <dbReference type="ARBA" id="ARBA00022741"/>
    </source>
</evidence>
<evidence type="ECO:0000259" key="10">
    <source>
        <dbReference type="PROSITE" id="PS50222"/>
    </source>
</evidence>
<keyword evidence="7" id="KW-0106">Calcium</keyword>
<dbReference type="InterPro" id="IPR011992">
    <property type="entry name" value="EF-hand-dom_pair"/>
</dbReference>
<organism evidence="12">
    <name type="scientific">Fagus sylvatica</name>
    <name type="common">Beechnut</name>
    <dbReference type="NCBI Taxonomy" id="28930"/>
    <lineage>
        <taxon>Eukaryota</taxon>
        <taxon>Viridiplantae</taxon>
        <taxon>Streptophyta</taxon>
        <taxon>Embryophyta</taxon>
        <taxon>Tracheophyta</taxon>
        <taxon>Spermatophyta</taxon>
        <taxon>Magnoliopsida</taxon>
        <taxon>eudicotyledons</taxon>
        <taxon>Gunneridae</taxon>
        <taxon>Pentapetalae</taxon>
        <taxon>rosids</taxon>
        <taxon>fabids</taxon>
        <taxon>Fagales</taxon>
        <taxon>Fagaceae</taxon>
        <taxon>Fagus</taxon>
    </lineage>
</organism>
<dbReference type="CDD" id="cd09913">
    <property type="entry name" value="EHD"/>
    <property type="match status" value="1"/>
</dbReference>
<evidence type="ECO:0000259" key="11">
    <source>
        <dbReference type="PROSITE" id="PS51718"/>
    </source>
</evidence>
<keyword evidence="8" id="KW-0472">Membrane</keyword>
<feature type="domain" description="Dynamin-type G" evidence="11">
    <location>
        <begin position="194"/>
        <end position="455"/>
    </location>
</feature>
<dbReference type="SUPFAM" id="SSF47473">
    <property type="entry name" value="EF-hand"/>
    <property type="match status" value="1"/>
</dbReference>
<name>A0A2N9IGB4_FAGSY</name>
<dbReference type="EMBL" id="OIVN01006002">
    <property type="protein sequence ID" value="SPD24827.1"/>
    <property type="molecule type" value="Genomic_DNA"/>
</dbReference>
<dbReference type="Pfam" id="PF16880">
    <property type="entry name" value="EHD_N"/>
    <property type="match status" value="1"/>
</dbReference>
<dbReference type="GO" id="GO:0006897">
    <property type="term" value="P:endocytosis"/>
    <property type="evidence" value="ECO:0007669"/>
    <property type="project" value="TreeGrafter"/>
</dbReference>
<dbReference type="PANTHER" id="PTHR11216:SF31">
    <property type="entry name" value="AT21416P"/>
    <property type="match status" value="1"/>
</dbReference>
<dbReference type="InterPro" id="IPR002048">
    <property type="entry name" value="EF_hand_dom"/>
</dbReference>
<keyword evidence="3" id="KW-1003">Cell membrane</keyword>
<evidence type="ECO:0000256" key="3">
    <source>
        <dbReference type="ARBA" id="ARBA00022475"/>
    </source>
</evidence>
<evidence type="ECO:0000256" key="8">
    <source>
        <dbReference type="ARBA" id="ARBA00023136"/>
    </source>
</evidence>
<dbReference type="Pfam" id="PF18150">
    <property type="entry name" value="DUF5600"/>
    <property type="match status" value="1"/>
</dbReference>
<comment type="subcellular location">
    <subcellularLocation>
        <location evidence="1">Cell membrane</location>
        <topology evidence="1">Peripheral membrane protein</topology>
        <orientation evidence="1">Cytoplasmic side</orientation>
    </subcellularLocation>
    <subcellularLocation>
        <location evidence="2">Endosome membrane</location>
        <topology evidence="2">Peripheral membrane protein</topology>
    </subcellularLocation>
</comment>
<dbReference type="GO" id="GO:0016197">
    <property type="term" value="P:endosomal transport"/>
    <property type="evidence" value="ECO:0007669"/>
    <property type="project" value="TreeGrafter"/>
</dbReference>
<evidence type="ECO:0000256" key="6">
    <source>
        <dbReference type="ARBA" id="ARBA00022753"/>
    </source>
</evidence>
<dbReference type="PANTHER" id="PTHR11216">
    <property type="entry name" value="EH DOMAIN"/>
    <property type="match status" value="1"/>
</dbReference>
<dbReference type="Gene3D" id="3.40.50.300">
    <property type="entry name" value="P-loop containing nucleotide triphosphate hydrolases"/>
    <property type="match status" value="1"/>
</dbReference>
<feature type="domain" description="EH" evidence="9">
    <location>
        <begin position="15"/>
        <end position="86"/>
    </location>
</feature>